<dbReference type="VEuPathDB" id="FungiDB:EYZ11_003886"/>
<dbReference type="EMBL" id="SOSA01000105">
    <property type="protein sequence ID" value="THC96636.1"/>
    <property type="molecule type" value="Genomic_DNA"/>
</dbReference>
<accession>A0A4S3JM19</accession>
<evidence type="ECO:0000313" key="2">
    <source>
        <dbReference type="Proteomes" id="UP000308092"/>
    </source>
</evidence>
<keyword evidence="2" id="KW-1185">Reference proteome</keyword>
<comment type="caution">
    <text evidence="1">The sequence shown here is derived from an EMBL/GenBank/DDBJ whole genome shotgun (WGS) entry which is preliminary data.</text>
</comment>
<sequence>MEPYIESPIPTISTQFPYRSIAITVSPPPPDCLACKDLKKNVRITEKKMLDTLQADTS</sequence>
<gene>
    <name evidence="1" type="ORF">EYZ11_003886</name>
</gene>
<dbReference type="Proteomes" id="UP000308092">
    <property type="component" value="Unassembled WGS sequence"/>
</dbReference>
<name>A0A4S3JM19_9EURO</name>
<evidence type="ECO:0000313" key="1">
    <source>
        <dbReference type="EMBL" id="THC96636.1"/>
    </source>
</evidence>
<dbReference type="AlphaFoldDB" id="A0A4S3JM19"/>
<protein>
    <submittedName>
        <fullName evidence="1">Uncharacterized protein</fullName>
    </submittedName>
</protein>
<reference evidence="1 2" key="1">
    <citation type="submission" date="2019-03" db="EMBL/GenBank/DDBJ databases">
        <title>The genome sequence of a newly discovered highly antifungal drug resistant Aspergillus species, Aspergillus tanneri NIH 1004.</title>
        <authorList>
            <person name="Mounaud S."/>
            <person name="Singh I."/>
            <person name="Joardar V."/>
            <person name="Pakala S."/>
            <person name="Pakala S."/>
            <person name="Venepally P."/>
            <person name="Hoover J."/>
            <person name="Nierman W."/>
            <person name="Chung J."/>
            <person name="Losada L."/>
        </authorList>
    </citation>
    <scope>NUCLEOTIDE SEQUENCE [LARGE SCALE GENOMIC DNA]</scope>
    <source>
        <strain evidence="1 2">NIH1004</strain>
    </source>
</reference>
<proteinExistence type="predicted"/>
<organism evidence="1 2">
    <name type="scientific">Aspergillus tanneri</name>
    <dbReference type="NCBI Taxonomy" id="1220188"/>
    <lineage>
        <taxon>Eukaryota</taxon>
        <taxon>Fungi</taxon>
        <taxon>Dikarya</taxon>
        <taxon>Ascomycota</taxon>
        <taxon>Pezizomycotina</taxon>
        <taxon>Eurotiomycetes</taxon>
        <taxon>Eurotiomycetidae</taxon>
        <taxon>Eurotiales</taxon>
        <taxon>Aspergillaceae</taxon>
        <taxon>Aspergillus</taxon>
        <taxon>Aspergillus subgen. Circumdati</taxon>
    </lineage>
</organism>